<feature type="transmembrane region" description="Helical" evidence="1">
    <location>
        <begin position="536"/>
        <end position="559"/>
    </location>
</feature>
<evidence type="ECO:0000256" key="1">
    <source>
        <dbReference type="SAM" id="Phobius"/>
    </source>
</evidence>
<feature type="transmembrane region" description="Helical" evidence="1">
    <location>
        <begin position="402"/>
        <end position="421"/>
    </location>
</feature>
<comment type="caution">
    <text evidence="2">The sequence shown here is derived from an EMBL/GenBank/DDBJ whole genome shotgun (WGS) entry which is preliminary data.</text>
</comment>
<keyword evidence="1" id="KW-0472">Membrane</keyword>
<dbReference type="Proteomes" id="UP000198211">
    <property type="component" value="Unassembled WGS sequence"/>
</dbReference>
<dbReference type="STRING" id="4795.A0A225WGU4"/>
<dbReference type="AlphaFoldDB" id="A0A225WGU4"/>
<organism evidence="2 3">
    <name type="scientific">Phytophthora megakarya</name>
    <dbReference type="NCBI Taxonomy" id="4795"/>
    <lineage>
        <taxon>Eukaryota</taxon>
        <taxon>Sar</taxon>
        <taxon>Stramenopiles</taxon>
        <taxon>Oomycota</taxon>
        <taxon>Peronosporomycetes</taxon>
        <taxon>Peronosporales</taxon>
        <taxon>Peronosporaceae</taxon>
        <taxon>Phytophthora</taxon>
    </lineage>
</organism>
<feature type="transmembrane region" description="Helical" evidence="1">
    <location>
        <begin position="54"/>
        <end position="71"/>
    </location>
</feature>
<keyword evidence="1" id="KW-1133">Transmembrane helix</keyword>
<accession>A0A225WGU4</accession>
<sequence length="700" mass="79004">MEDLLPDNIAEIIQADDDSINDHEPQFQSDNQPRASVFFSGDEKEPMTLSRVGFLLYRTAVFVVAVMYMTVSIQSFGVAMQVLRGTVSHNLPVEVLNAHLIVNYVGNATIEKSPLVQEVLDGSTALRNDTLYLETATAQSFTSCSEVPKFDGQIYSNEFLRFLFSRMQMYASYNMSYVNDLELIVPVVDCSFDLLVSGDKTVVRIYYLAREKSDPTNVILLSTMLSAQDYVVGQQFQSGAGTVLLVTAIDDMRIKSLTHHIAVALNYPYAAEPEFAYAELEGIDGDNYWILRILPNLRNNDPAKEVRMARRFGRYKGDVTSQSNIETVHWDPSSDPVMELSEWRWFSRVVLHDSWAWTHAIHGIFALSVIFDLSVLTFVIYRRIRMGHIWVGDAFSTISNMLLYRGVIVLVYSQLNAYWTITKMIISIGDSISDLHIVFYKPELVKADLLSLYMNVVSALSYVVRERVDPLLAYGTFELGWAYRVELSNLFPVLRANIANFAILDTTRGLLEVRPGLAALSPMQLLTAYEIPYNRVHAVASITLSIFIPMLLIVGYIAARKVVHIENNMGESHGHHRSIAYKADGMRIDLTTFELATGAALRKRFGVVTGYENYIMRDNQLFATIDAVYGNGFLVANKKFLIATQDLIPLILMKITRLRFTNLFVYEIINGCAVKETSRLVYPSTIKWSDLALLDVIVLA</sequence>
<keyword evidence="3" id="KW-1185">Reference proteome</keyword>
<evidence type="ECO:0000313" key="3">
    <source>
        <dbReference type="Proteomes" id="UP000198211"/>
    </source>
</evidence>
<protein>
    <submittedName>
        <fullName evidence="2">Transmembrane protein</fullName>
    </submittedName>
</protein>
<evidence type="ECO:0000313" key="2">
    <source>
        <dbReference type="EMBL" id="OWZ16946.1"/>
    </source>
</evidence>
<dbReference type="OrthoDB" id="64243at2759"/>
<proteinExistence type="predicted"/>
<name>A0A225WGU4_9STRA</name>
<gene>
    <name evidence="2" type="ORF">PHMEG_0009185</name>
</gene>
<reference evidence="3" key="1">
    <citation type="submission" date="2017-03" db="EMBL/GenBank/DDBJ databases">
        <title>Phytopthora megakarya and P. palmivora, two closely related causual agents of cacao black pod achieved similar genome size and gene model numbers by different mechanisms.</title>
        <authorList>
            <person name="Ali S."/>
            <person name="Shao J."/>
            <person name="Larry D.J."/>
            <person name="Kronmiller B."/>
            <person name="Shen D."/>
            <person name="Strem M.D."/>
            <person name="Melnick R.L."/>
            <person name="Guiltinan M.J."/>
            <person name="Tyler B.M."/>
            <person name="Meinhardt L.W."/>
            <person name="Bailey B.A."/>
        </authorList>
    </citation>
    <scope>NUCLEOTIDE SEQUENCE [LARGE SCALE GENOMIC DNA]</scope>
    <source>
        <strain evidence="3">zdho120</strain>
    </source>
</reference>
<keyword evidence="1 2" id="KW-0812">Transmembrane</keyword>
<feature type="transmembrane region" description="Helical" evidence="1">
    <location>
        <begin position="360"/>
        <end position="381"/>
    </location>
</feature>
<dbReference type="EMBL" id="NBNE01000839">
    <property type="protein sequence ID" value="OWZ16946.1"/>
    <property type="molecule type" value="Genomic_DNA"/>
</dbReference>